<dbReference type="InterPro" id="IPR007048">
    <property type="entry name" value="IraD/Gp25-like"/>
</dbReference>
<gene>
    <name evidence="2" type="ORF">GCM10023187_13680</name>
</gene>
<feature type="domain" description="IraD/Gp25-like" evidence="1">
    <location>
        <begin position="40"/>
        <end position="130"/>
    </location>
</feature>
<organism evidence="2 3">
    <name type="scientific">Nibrella viscosa</name>
    <dbReference type="NCBI Taxonomy" id="1084524"/>
    <lineage>
        <taxon>Bacteria</taxon>
        <taxon>Pseudomonadati</taxon>
        <taxon>Bacteroidota</taxon>
        <taxon>Cytophagia</taxon>
        <taxon>Cytophagales</taxon>
        <taxon>Spirosomataceae</taxon>
        <taxon>Nibrella</taxon>
    </lineage>
</organism>
<protein>
    <submittedName>
        <fullName evidence="2">GPW/gp25 family protein</fullName>
    </submittedName>
</protein>
<sequence>MFQGFSEAKQKQDMAESFLGKGWSFPPAFDNRAKGVLMTEGEADIRGSLEILLGTRIGERIMRPGYGMSLDRLMFEGIDTSLVATLEKDLEFAIALYEPRIRLTELAVLKDRQEEGRLLIVVEYLVRSTNARNNLVYPFYINEGTET</sequence>
<evidence type="ECO:0000313" key="3">
    <source>
        <dbReference type="Proteomes" id="UP001500936"/>
    </source>
</evidence>
<dbReference type="Pfam" id="PF04965">
    <property type="entry name" value="GPW_gp25"/>
    <property type="match status" value="1"/>
</dbReference>
<dbReference type="Proteomes" id="UP001500936">
    <property type="component" value="Unassembled WGS sequence"/>
</dbReference>
<evidence type="ECO:0000259" key="1">
    <source>
        <dbReference type="Pfam" id="PF04965"/>
    </source>
</evidence>
<accession>A0ABP8K4N7</accession>
<proteinExistence type="predicted"/>
<evidence type="ECO:0000313" key="2">
    <source>
        <dbReference type="EMBL" id="GAA4400462.1"/>
    </source>
</evidence>
<comment type="caution">
    <text evidence="2">The sequence shown here is derived from an EMBL/GenBank/DDBJ whole genome shotgun (WGS) entry which is preliminary data.</text>
</comment>
<dbReference type="EMBL" id="BAABHB010000002">
    <property type="protein sequence ID" value="GAA4400462.1"/>
    <property type="molecule type" value="Genomic_DNA"/>
</dbReference>
<dbReference type="Gene3D" id="3.10.450.40">
    <property type="match status" value="1"/>
</dbReference>
<dbReference type="SUPFAM" id="SSF160719">
    <property type="entry name" value="gpW/gp25-like"/>
    <property type="match status" value="1"/>
</dbReference>
<keyword evidence="3" id="KW-1185">Reference proteome</keyword>
<reference evidence="3" key="1">
    <citation type="journal article" date="2019" name="Int. J. Syst. Evol. Microbiol.">
        <title>The Global Catalogue of Microorganisms (GCM) 10K type strain sequencing project: providing services to taxonomists for standard genome sequencing and annotation.</title>
        <authorList>
            <consortium name="The Broad Institute Genomics Platform"/>
            <consortium name="The Broad Institute Genome Sequencing Center for Infectious Disease"/>
            <person name="Wu L."/>
            <person name="Ma J."/>
        </authorList>
    </citation>
    <scope>NUCLEOTIDE SEQUENCE [LARGE SCALE GENOMIC DNA]</scope>
    <source>
        <strain evidence="3">JCM 17925</strain>
    </source>
</reference>
<name>A0ABP8K4N7_9BACT</name>